<gene>
    <name evidence="3" type="ORF">B0H16DRAFT_1404272</name>
</gene>
<feature type="region of interest" description="Disordered" evidence="1">
    <location>
        <begin position="1"/>
        <end position="49"/>
    </location>
</feature>
<proteinExistence type="predicted"/>
<dbReference type="SUPFAM" id="SSF52113">
    <property type="entry name" value="BRCT domain"/>
    <property type="match status" value="1"/>
</dbReference>
<dbReference type="GO" id="GO:0017125">
    <property type="term" value="F:deoxycytidyl transferase activity"/>
    <property type="evidence" value="ECO:0007669"/>
    <property type="project" value="TreeGrafter"/>
</dbReference>
<feature type="domain" description="BRCT" evidence="2">
    <location>
        <begin position="120"/>
        <end position="213"/>
    </location>
</feature>
<dbReference type="GO" id="GO:0005634">
    <property type="term" value="C:nucleus"/>
    <property type="evidence" value="ECO:0007669"/>
    <property type="project" value="TreeGrafter"/>
</dbReference>
<dbReference type="PANTHER" id="PTHR45990:SF1">
    <property type="entry name" value="DNA REPAIR PROTEIN REV1"/>
    <property type="match status" value="1"/>
</dbReference>
<name>A0AAD7K9N3_9AGAR</name>
<sequence length="228" mass="25345">MDAYFPITKSSAATSSKNAIHSTKHDDRKSRKYSPYTMNRNDASKNKSELSRSELSKFLVSTLSDPSNPITSSDIGERSIFVFSTATGHQVSEGGGNRRLYLEDRAKKINVQTVAAADKATPQVLVNVKCYINGFLENTTDLEMKRMIMSAGGQVLPTASGATHILTSQQLSGSKTQKLLTKSRSRAPHVVKPEWVSDSIKAGKRRPEREYEKVKDKTTRNLVDMFRK</sequence>
<accession>A0AAD7K9N3</accession>
<feature type="compositionally biased region" description="Low complexity" evidence="1">
    <location>
        <begin position="8"/>
        <end position="17"/>
    </location>
</feature>
<comment type="caution">
    <text evidence="3">The sequence shown here is derived from an EMBL/GenBank/DDBJ whole genome shotgun (WGS) entry which is preliminary data.</text>
</comment>
<evidence type="ECO:0000256" key="1">
    <source>
        <dbReference type="SAM" id="MobiDB-lite"/>
    </source>
</evidence>
<reference evidence="3" key="1">
    <citation type="submission" date="2023-03" db="EMBL/GenBank/DDBJ databases">
        <title>Massive genome expansion in bonnet fungi (Mycena s.s.) driven by repeated elements and novel gene families across ecological guilds.</title>
        <authorList>
            <consortium name="Lawrence Berkeley National Laboratory"/>
            <person name="Harder C.B."/>
            <person name="Miyauchi S."/>
            <person name="Viragh M."/>
            <person name="Kuo A."/>
            <person name="Thoen E."/>
            <person name="Andreopoulos B."/>
            <person name="Lu D."/>
            <person name="Skrede I."/>
            <person name="Drula E."/>
            <person name="Henrissat B."/>
            <person name="Morin E."/>
            <person name="Kohler A."/>
            <person name="Barry K."/>
            <person name="LaButti K."/>
            <person name="Morin E."/>
            <person name="Salamov A."/>
            <person name="Lipzen A."/>
            <person name="Mereny Z."/>
            <person name="Hegedus B."/>
            <person name="Baldrian P."/>
            <person name="Stursova M."/>
            <person name="Weitz H."/>
            <person name="Taylor A."/>
            <person name="Grigoriev I.V."/>
            <person name="Nagy L.G."/>
            <person name="Martin F."/>
            <person name="Kauserud H."/>
        </authorList>
    </citation>
    <scope>NUCLEOTIDE SEQUENCE</scope>
    <source>
        <strain evidence="3">CBHHK182m</strain>
    </source>
</reference>
<organism evidence="3 4">
    <name type="scientific">Mycena metata</name>
    <dbReference type="NCBI Taxonomy" id="1033252"/>
    <lineage>
        <taxon>Eukaryota</taxon>
        <taxon>Fungi</taxon>
        <taxon>Dikarya</taxon>
        <taxon>Basidiomycota</taxon>
        <taxon>Agaricomycotina</taxon>
        <taxon>Agaricomycetes</taxon>
        <taxon>Agaricomycetidae</taxon>
        <taxon>Agaricales</taxon>
        <taxon>Marasmiineae</taxon>
        <taxon>Mycenaceae</taxon>
        <taxon>Mycena</taxon>
    </lineage>
</organism>
<dbReference type="Pfam" id="PF16589">
    <property type="entry name" value="BRCT_2"/>
    <property type="match status" value="1"/>
</dbReference>
<evidence type="ECO:0000313" key="3">
    <source>
        <dbReference type="EMBL" id="KAJ7781091.1"/>
    </source>
</evidence>
<dbReference type="PROSITE" id="PS50172">
    <property type="entry name" value="BRCT"/>
    <property type="match status" value="1"/>
</dbReference>
<evidence type="ECO:0000259" key="2">
    <source>
        <dbReference type="PROSITE" id="PS50172"/>
    </source>
</evidence>
<keyword evidence="4" id="KW-1185">Reference proteome</keyword>
<dbReference type="GO" id="GO:0070987">
    <property type="term" value="P:error-free translesion synthesis"/>
    <property type="evidence" value="ECO:0007669"/>
    <property type="project" value="TreeGrafter"/>
</dbReference>
<protein>
    <recommendedName>
        <fullName evidence="2">BRCT domain-containing protein</fullName>
    </recommendedName>
</protein>
<evidence type="ECO:0000313" key="4">
    <source>
        <dbReference type="Proteomes" id="UP001215598"/>
    </source>
</evidence>
<dbReference type="PANTHER" id="PTHR45990">
    <property type="entry name" value="DNA REPAIR PROTEIN REV1"/>
    <property type="match status" value="1"/>
</dbReference>
<dbReference type="InterPro" id="IPR001357">
    <property type="entry name" value="BRCT_dom"/>
</dbReference>
<dbReference type="InterPro" id="IPR036420">
    <property type="entry name" value="BRCT_dom_sf"/>
</dbReference>
<dbReference type="GO" id="GO:0042276">
    <property type="term" value="P:error-prone translesion synthesis"/>
    <property type="evidence" value="ECO:0007669"/>
    <property type="project" value="TreeGrafter"/>
</dbReference>
<dbReference type="Proteomes" id="UP001215598">
    <property type="component" value="Unassembled WGS sequence"/>
</dbReference>
<dbReference type="AlphaFoldDB" id="A0AAD7K9N3"/>
<dbReference type="EMBL" id="JARKIB010000004">
    <property type="protein sequence ID" value="KAJ7781091.1"/>
    <property type="molecule type" value="Genomic_DNA"/>
</dbReference>
<dbReference type="Gene3D" id="3.40.50.10190">
    <property type="entry name" value="BRCT domain"/>
    <property type="match status" value="1"/>
</dbReference>
<dbReference type="SMART" id="SM00292">
    <property type="entry name" value="BRCT"/>
    <property type="match status" value="1"/>
</dbReference>
<dbReference type="GO" id="GO:0003887">
    <property type="term" value="F:DNA-directed DNA polymerase activity"/>
    <property type="evidence" value="ECO:0007669"/>
    <property type="project" value="TreeGrafter"/>
</dbReference>